<dbReference type="Proteomes" id="UP001549104">
    <property type="component" value="Unassembled WGS sequence"/>
</dbReference>
<dbReference type="PANTHER" id="PTHR43312:SF1">
    <property type="entry name" value="NADP-DEPENDENT OXIDOREDUCTASE DOMAIN-CONTAINING PROTEIN"/>
    <property type="match status" value="1"/>
</dbReference>
<dbReference type="PRINTS" id="PR00069">
    <property type="entry name" value="ALDKETRDTASE"/>
</dbReference>
<dbReference type="InterPro" id="IPR053135">
    <property type="entry name" value="AKR2_Oxidoreductase"/>
</dbReference>
<feature type="domain" description="NADP-dependent oxidoreductase" evidence="1">
    <location>
        <begin position="15"/>
        <end position="288"/>
    </location>
</feature>
<keyword evidence="3" id="KW-1185">Reference proteome</keyword>
<protein>
    <submittedName>
        <fullName evidence="2">Aryl-alcohol dehydrogenase-like predicted oxidoreductase</fullName>
    </submittedName>
</protein>
<dbReference type="RefSeq" id="WP_067210500.1">
    <property type="nucleotide sequence ID" value="NZ_CP014616.1"/>
</dbReference>
<dbReference type="Gene3D" id="3.20.20.100">
    <property type="entry name" value="NADP-dependent oxidoreductase domain"/>
    <property type="match status" value="1"/>
</dbReference>
<evidence type="ECO:0000259" key="1">
    <source>
        <dbReference type="Pfam" id="PF00248"/>
    </source>
</evidence>
<dbReference type="PANTHER" id="PTHR43312">
    <property type="entry name" value="D-THREO-ALDOSE 1-DEHYDROGENASE"/>
    <property type="match status" value="1"/>
</dbReference>
<dbReference type="CDD" id="cd19086">
    <property type="entry name" value="AKR_AKR11C1"/>
    <property type="match status" value="1"/>
</dbReference>
<sequence>MKKRELGKSGLYISEIGLGCMSLPDDLTESKNIVDAAIHSGINYFDTADLYNSGKNEELLGSSIKGRRNDIILATKAGNKMNPSGEGWTWDSSKEHIMEAVKQSLLRLDTDYIDVYQLHGGTMEDNVEETIDAFESLKKDGLIRQYGISSIRPNVIKRFLDTSSAVSVMMQYNLLDRRPEEWFPTIHEAGASVITRGTIAKGFLTSEGLSRAAKANGFVEYNASELTQTVQALSEQSEDLHAAAIAFALHDKTVASALVGARTTEQLLDSIIAYEKKTTDEEITQLGHIAKIHNYKEHRV</sequence>
<comment type="caution">
    <text evidence="2">The sequence shown here is derived from an EMBL/GenBank/DDBJ whole genome shotgun (WGS) entry which is preliminary data.</text>
</comment>
<dbReference type="Pfam" id="PF00248">
    <property type="entry name" value="Aldo_ket_red"/>
    <property type="match status" value="1"/>
</dbReference>
<name>A0ABV2K612_SPOPS</name>
<dbReference type="InterPro" id="IPR020471">
    <property type="entry name" value="AKR"/>
</dbReference>
<proteinExistence type="predicted"/>
<dbReference type="InterPro" id="IPR036812">
    <property type="entry name" value="NAD(P)_OxRdtase_dom_sf"/>
</dbReference>
<evidence type="ECO:0000313" key="2">
    <source>
        <dbReference type="EMBL" id="MET3656519.1"/>
    </source>
</evidence>
<organism evidence="2 3">
    <name type="scientific">Sporosarcina psychrophila</name>
    <name type="common">Bacillus psychrophilus</name>
    <dbReference type="NCBI Taxonomy" id="1476"/>
    <lineage>
        <taxon>Bacteria</taxon>
        <taxon>Bacillati</taxon>
        <taxon>Bacillota</taxon>
        <taxon>Bacilli</taxon>
        <taxon>Bacillales</taxon>
        <taxon>Caryophanaceae</taxon>
        <taxon>Sporosarcina</taxon>
    </lineage>
</organism>
<evidence type="ECO:0000313" key="3">
    <source>
        <dbReference type="Proteomes" id="UP001549104"/>
    </source>
</evidence>
<gene>
    <name evidence="2" type="ORF">ABIC55_001603</name>
</gene>
<dbReference type="InterPro" id="IPR023210">
    <property type="entry name" value="NADP_OxRdtase_dom"/>
</dbReference>
<reference evidence="2 3" key="1">
    <citation type="submission" date="2024-06" db="EMBL/GenBank/DDBJ databases">
        <title>Sorghum-associated microbial communities from plants grown in Nebraska, USA.</title>
        <authorList>
            <person name="Schachtman D."/>
        </authorList>
    </citation>
    <scope>NUCLEOTIDE SEQUENCE [LARGE SCALE GENOMIC DNA]</scope>
    <source>
        <strain evidence="2 3">1288</strain>
    </source>
</reference>
<dbReference type="SUPFAM" id="SSF51430">
    <property type="entry name" value="NAD(P)-linked oxidoreductase"/>
    <property type="match status" value="1"/>
</dbReference>
<dbReference type="EMBL" id="JBEPME010000001">
    <property type="protein sequence ID" value="MET3656519.1"/>
    <property type="molecule type" value="Genomic_DNA"/>
</dbReference>
<accession>A0ABV2K612</accession>